<comment type="caution">
    <text evidence="1">The sequence shown here is derived from an EMBL/GenBank/DDBJ whole genome shotgun (WGS) entry which is preliminary data.</text>
</comment>
<organism evidence="1 2">
    <name type="scientific">Dermacentor silvarum</name>
    <name type="common">Tick</name>
    <dbReference type="NCBI Taxonomy" id="543639"/>
    <lineage>
        <taxon>Eukaryota</taxon>
        <taxon>Metazoa</taxon>
        <taxon>Ecdysozoa</taxon>
        <taxon>Arthropoda</taxon>
        <taxon>Chelicerata</taxon>
        <taxon>Arachnida</taxon>
        <taxon>Acari</taxon>
        <taxon>Parasitiformes</taxon>
        <taxon>Ixodida</taxon>
        <taxon>Ixodoidea</taxon>
        <taxon>Ixodidae</taxon>
        <taxon>Rhipicephalinae</taxon>
        <taxon>Dermacentor</taxon>
    </lineage>
</organism>
<reference evidence="1" key="1">
    <citation type="submission" date="2020-05" db="EMBL/GenBank/DDBJ databases">
        <title>Large-scale comparative analyses of tick genomes elucidate their genetic diversity and vector capacities.</title>
        <authorList>
            <person name="Jia N."/>
            <person name="Wang J."/>
            <person name="Shi W."/>
            <person name="Du L."/>
            <person name="Sun Y."/>
            <person name="Zhan W."/>
            <person name="Jiang J."/>
            <person name="Wang Q."/>
            <person name="Zhang B."/>
            <person name="Ji P."/>
            <person name="Sakyi L.B."/>
            <person name="Cui X."/>
            <person name="Yuan T."/>
            <person name="Jiang B."/>
            <person name="Yang W."/>
            <person name="Lam T.T.-Y."/>
            <person name="Chang Q."/>
            <person name="Ding S."/>
            <person name="Wang X."/>
            <person name="Zhu J."/>
            <person name="Ruan X."/>
            <person name="Zhao L."/>
            <person name="Wei J."/>
            <person name="Que T."/>
            <person name="Du C."/>
            <person name="Cheng J."/>
            <person name="Dai P."/>
            <person name="Han X."/>
            <person name="Huang E."/>
            <person name="Gao Y."/>
            <person name="Liu J."/>
            <person name="Shao H."/>
            <person name="Ye R."/>
            <person name="Li L."/>
            <person name="Wei W."/>
            <person name="Wang X."/>
            <person name="Wang C."/>
            <person name="Yang T."/>
            <person name="Huo Q."/>
            <person name="Li W."/>
            <person name="Guo W."/>
            <person name="Chen H."/>
            <person name="Zhou L."/>
            <person name="Ni X."/>
            <person name="Tian J."/>
            <person name="Zhou Y."/>
            <person name="Sheng Y."/>
            <person name="Liu T."/>
            <person name="Pan Y."/>
            <person name="Xia L."/>
            <person name="Li J."/>
            <person name="Zhao F."/>
            <person name="Cao W."/>
        </authorList>
    </citation>
    <scope>NUCLEOTIDE SEQUENCE</scope>
    <source>
        <strain evidence="1">Dsil-2018</strain>
    </source>
</reference>
<gene>
    <name evidence="1" type="ORF">HPB49_005813</name>
</gene>
<dbReference type="Proteomes" id="UP000821865">
    <property type="component" value="Chromosome 1"/>
</dbReference>
<accession>A0ACB8DVW4</accession>
<evidence type="ECO:0000313" key="2">
    <source>
        <dbReference type="Proteomes" id="UP000821865"/>
    </source>
</evidence>
<dbReference type="EMBL" id="CM023470">
    <property type="protein sequence ID" value="KAH7978535.1"/>
    <property type="molecule type" value="Genomic_DNA"/>
</dbReference>
<evidence type="ECO:0000313" key="1">
    <source>
        <dbReference type="EMBL" id="KAH7978535.1"/>
    </source>
</evidence>
<sequence length="277" mass="31651">MKRYHGQADLVALGSAFGWMLQGPLSFNTSLEAALNVCVLRVSASTDSIDDLLRKFWELESIGITPVDNTPNKEPNMVLEKFDRDIAFVNGRYQVALPWKENCGQLDDNRLQARKRLMCLGKKMKNNPEFAVEYDTTIRNYMKMGHAERVPSQIEAQPSKVYYMPHHAVVRSESTTTRVRVVFDASSHDPDSSSLNDHLEKGPKLLADLVALLIRFRMNRIAMTADIEKAFLQISVKMEGRLRVTKMMFIVVAIFALCWLPYQTYNILNEIYPEINS</sequence>
<keyword evidence="2" id="KW-1185">Reference proteome</keyword>
<proteinExistence type="predicted"/>
<name>A0ACB8DVW4_DERSI</name>
<protein>
    <submittedName>
        <fullName evidence="1">Uncharacterized protein</fullName>
    </submittedName>
</protein>